<evidence type="ECO:0000313" key="12">
    <source>
        <dbReference type="EMBL" id="PSS03171.1"/>
    </source>
</evidence>
<evidence type="ECO:0000256" key="8">
    <source>
        <dbReference type="ARBA" id="ARBA00023004"/>
    </source>
</evidence>
<comment type="pathway">
    <text evidence="2">Phenylpropanoid metabolism.</text>
</comment>
<dbReference type="GO" id="GO:0016706">
    <property type="term" value="F:2-oxoglutarate-dependent dioxygenase activity"/>
    <property type="evidence" value="ECO:0007669"/>
    <property type="project" value="UniProtKB-ARBA"/>
</dbReference>
<dbReference type="Pfam" id="PF03171">
    <property type="entry name" value="2OG-FeII_Oxy"/>
    <property type="match status" value="1"/>
</dbReference>
<dbReference type="Gene3D" id="2.60.120.330">
    <property type="entry name" value="B-lactam Antibiotic, Isopenicillin N Synthase, Chain"/>
    <property type="match status" value="1"/>
</dbReference>
<reference evidence="12 13" key="1">
    <citation type="submission" date="2017-07" db="EMBL/GenBank/DDBJ databases">
        <title>An improved, manually edited Actinidia chinensis var. chinensis (kiwifruit) genome highlights the challenges associated with draft genomes and gene prediction in plants.</title>
        <authorList>
            <person name="Pilkington S."/>
            <person name="Crowhurst R."/>
            <person name="Hilario E."/>
            <person name="Nardozza S."/>
            <person name="Fraser L."/>
            <person name="Peng Y."/>
            <person name="Gunaseelan K."/>
            <person name="Simpson R."/>
            <person name="Tahir J."/>
            <person name="Deroles S."/>
            <person name="Templeton K."/>
            <person name="Luo Z."/>
            <person name="Davy M."/>
            <person name="Cheng C."/>
            <person name="Mcneilage M."/>
            <person name="Scaglione D."/>
            <person name="Liu Y."/>
            <person name="Zhang Q."/>
            <person name="Datson P."/>
            <person name="De Silva N."/>
            <person name="Gardiner S."/>
            <person name="Bassett H."/>
            <person name="Chagne D."/>
            <person name="Mccallum J."/>
            <person name="Dzierzon H."/>
            <person name="Deng C."/>
            <person name="Wang Y.-Y."/>
            <person name="Barron N."/>
            <person name="Manako K."/>
            <person name="Bowen J."/>
            <person name="Foster T."/>
            <person name="Erridge Z."/>
            <person name="Tiffin H."/>
            <person name="Waite C."/>
            <person name="Davies K."/>
            <person name="Grierson E."/>
            <person name="Laing W."/>
            <person name="Kirk R."/>
            <person name="Chen X."/>
            <person name="Wood M."/>
            <person name="Montefiori M."/>
            <person name="Brummell D."/>
            <person name="Schwinn K."/>
            <person name="Catanach A."/>
            <person name="Fullerton C."/>
            <person name="Li D."/>
            <person name="Meiyalaghan S."/>
            <person name="Nieuwenhuizen N."/>
            <person name="Read N."/>
            <person name="Prakash R."/>
            <person name="Hunter D."/>
            <person name="Zhang H."/>
            <person name="Mckenzie M."/>
            <person name="Knabel M."/>
            <person name="Harris A."/>
            <person name="Allan A."/>
            <person name="Chen A."/>
            <person name="Janssen B."/>
            <person name="Plunkett B."/>
            <person name="Dwamena C."/>
            <person name="Voogd C."/>
            <person name="Leif D."/>
            <person name="Lafferty D."/>
            <person name="Souleyre E."/>
            <person name="Varkonyi-Gasic E."/>
            <person name="Gambi F."/>
            <person name="Hanley J."/>
            <person name="Yao J.-L."/>
            <person name="Cheung J."/>
            <person name="David K."/>
            <person name="Warren B."/>
            <person name="Marsh K."/>
            <person name="Snowden K."/>
            <person name="Lin-Wang K."/>
            <person name="Brian L."/>
            <person name="Martinez-Sanchez M."/>
            <person name="Wang M."/>
            <person name="Ileperuma N."/>
            <person name="Macnee N."/>
            <person name="Campin R."/>
            <person name="Mcatee P."/>
            <person name="Drummond R."/>
            <person name="Espley R."/>
            <person name="Ireland H."/>
            <person name="Wu R."/>
            <person name="Atkinson R."/>
            <person name="Karunairetnam S."/>
            <person name="Bulley S."/>
            <person name="Chunkath S."/>
            <person name="Hanley Z."/>
            <person name="Storey R."/>
            <person name="Thrimawithana A."/>
            <person name="Thomson S."/>
            <person name="David C."/>
            <person name="Testolin R."/>
        </authorList>
    </citation>
    <scope>NUCLEOTIDE SEQUENCE [LARGE SCALE GENOMIC DNA]</scope>
    <source>
        <strain evidence="13">cv. Red5</strain>
        <tissue evidence="12">Young leaf</tissue>
    </source>
</reference>
<comment type="caution">
    <text evidence="12">The sequence shown here is derived from an EMBL/GenBank/DDBJ whole genome shotgun (WGS) entry which is preliminary data.</text>
</comment>
<keyword evidence="5 10" id="KW-0479">Metal-binding</keyword>
<keyword evidence="7 10" id="KW-0560">Oxidoreductase</keyword>
<evidence type="ECO:0000256" key="3">
    <source>
        <dbReference type="ARBA" id="ARBA00008056"/>
    </source>
</evidence>
<dbReference type="Proteomes" id="UP000241394">
    <property type="component" value="Chromosome LG19"/>
</dbReference>
<keyword evidence="6" id="KW-0223">Dioxygenase</keyword>
<evidence type="ECO:0000256" key="5">
    <source>
        <dbReference type="ARBA" id="ARBA00022723"/>
    </source>
</evidence>
<dbReference type="PANTHER" id="PTHR10209:SF230">
    <property type="entry name" value="SCOPOLETIN 8-HYDROXYLASE"/>
    <property type="match status" value="1"/>
</dbReference>
<comment type="catalytic activity">
    <reaction evidence="9">
        <text>(E)-feruloyl-CoA + 2-oxoglutarate + O2 = (E)-6-hydroxyferuloyl-CoA + succinate + CO2</text>
        <dbReference type="Rhea" id="RHEA:57856"/>
        <dbReference type="ChEBI" id="CHEBI:15379"/>
        <dbReference type="ChEBI" id="CHEBI:16526"/>
        <dbReference type="ChEBI" id="CHEBI:16810"/>
        <dbReference type="ChEBI" id="CHEBI:30031"/>
        <dbReference type="ChEBI" id="CHEBI:87305"/>
        <dbReference type="ChEBI" id="CHEBI:142390"/>
        <dbReference type="EC" id="1.14.11.61"/>
    </reaction>
</comment>
<evidence type="ECO:0000313" key="13">
    <source>
        <dbReference type="Proteomes" id="UP000241394"/>
    </source>
</evidence>
<dbReference type="STRING" id="1590841.A0A2R6Q7F1"/>
<evidence type="ECO:0000256" key="7">
    <source>
        <dbReference type="ARBA" id="ARBA00023002"/>
    </source>
</evidence>
<organism evidence="12 13">
    <name type="scientific">Actinidia chinensis var. chinensis</name>
    <name type="common">Chinese soft-hair kiwi</name>
    <dbReference type="NCBI Taxonomy" id="1590841"/>
    <lineage>
        <taxon>Eukaryota</taxon>
        <taxon>Viridiplantae</taxon>
        <taxon>Streptophyta</taxon>
        <taxon>Embryophyta</taxon>
        <taxon>Tracheophyta</taxon>
        <taxon>Spermatophyta</taxon>
        <taxon>Magnoliopsida</taxon>
        <taxon>eudicotyledons</taxon>
        <taxon>Gunneridae</taxon>
        <taxon>Pentapetalae</taxon>
        <taxon>asterids</taxon>
        <taxon>Ericales</taxon>
        <taxon>Actinidiaceae</taxon>
        <taxon>Actinidia</taxon>
    </lineage>
</organism>
<dbReference type="InterPro" id="IPR005123">
    <property type="entry name" value="Oxoglu/Fe-dep_dioxygenase_dom"/>
</dbReference>
<keyword evidence="13" id="KW-1185">Reference proteome</keyword>
<dbReference type="InterPro" id="IPR026992">
    <property type="entry name" value="DIOX_N"/>
</dbReference>
<dbReference type="OMA" id="AYIQPHA"/>
<dbReference type="InterPro" id="IPR044861">
    <property type="entry name" value="IPNS-like_FE2OG_OXY"/>
</dbReference>
<sequence>MPPNLDDGKSLFKFVVQEGNGIKGLVDSGLQNVPAQYVQPPNERIDKSNAYPYDQAPIDLSGLDGLSHGQVAEAIARAAETFGFFQVVNHGVPLQLLESLENSAHGFFGQAPEKKAVYLKGVSPSPLVKYGTSFVPEMEEALEWKDYVSMVYTNDEDALKHWPNECKEVALEYLKTSTKMVKKIVQVLFEHLGVTLDEPRIDAIIALKIVNMNFYPICPNPDLTVGVGRHSDLGILTVLLQDGIGGLYVKLEQEELEKEGKWMEIPSVPGALVINVGDTLQILSNGMYKSAEHRVRTTSTQSRVSIPIFTSPQPTEKIGPLPELVERDGMARYREFIFGDYINNFFGKTHQGKKSLDFAQI</sequence>
<dbReference type="PANTHER" id="PTHR10209">
    <property type="entry name" value="OXIDOREDUCTASE, 2OG-FE II OXYGENASE FAMILY PROTEIN"/>
    <property type="match status" value="1"/>
</dbReference>
<accession>A0A2R6Q7F1</accession>
<evidence type="ECO:0000256" key="2">
    <source>
        <dbReference type="ARBA" id="ARBA00004918"/>
    </source>
</evidence>
<dbReference type="InterPro" id="IPR027443">
    <property type="entry name" value="IPNS-like_sf"/>
</dbReference>
<dbReference type="InParanoid" id="A0A2R6Q7F1"/>
<feature type="domain" description="Fe2OG dioxygenase" evidence="11">
    <location>
        <begin position="200"/>
        <end position="312"/>
    </location>
</feature>
<protein>
    <recommendedName>
        <fullName evidence="4">feruloyl-CoA 6-hydroxylase</fullName>
        <ecNumber evidence="4">1.14.11.61</ecNumber>
    </recommendedName>
</protein>
<evidence type="ECO:0000256" key="10">
    <source>
        <dbReference type="RuleBase" id="RU003682"/>
    </source>
</evidence>
<evidence type="ECO:0000259" key="11">
    <source>
        <dbReference type="PROSITE" id="PS51471"/>
    </source>
</evidence>
<reference evidence="13" key="2">
    <citation type="journal article" date="2018" name="BMC Genomics">
        <title>A manually annotated Actinidia chinensis var. chinensis (kiwifruit) genome highlights the challenges associated with draft genomes and gene prediction in plants.</title>
        <authorList>
            <person name="Pilkington S.M."/>
            <person name="Crowhurst R."/>
            <person name="Hilario E."/>
            <person name="Nardozza S."/>
            <person name="Fraser L."/>
            <person name="Peng Y."/>
            <person name="Gunaseelan K."/>
            <person name="Simpson R."/>
            <person name="Tahir J."/>
            <person name="Deroles S.C."/>
            <person name="Templeton K."/>
            <person name="Luo Z."/>
            <person name="Davy M."/>
            <person name="Cheng C."/>
            <person name="McNeilage M."/>
            <person name="Scaglione D."/>
            <person name="Liu Y."/>
            <person name="Zhang Q."/>
            <person name="Datson P."/>
            <person name="De Silva N."/>
            <person name="Gardiner S.E."/>
            <person name="Bassett H."/>
            <person name="Chagne D."/>
            <person name="McCallum J."/>
            <person name="Dzierzon H."/>
            <person name="Deng C."/>
            <person name="Wang Y.Y."/>
            <person name="Barron L."/>
            <person name="Manako K."/>
            <person name="Bowen J."/>
            <person name="Foster T.M."/>
            <person name="Erridge Z.A."/>
            <person name="Tiffin H."/>
            <person name="Waite C.N."/>
            <person name="Davies K.M."/>
            <person name="Grierson E.P."/>
            <person name="Laing W.A."/>
            <person name="Kirk R."/>
            <person name="Chen X."/>
            <person name="Wood M."/>
            <person name="Montefiori M."/>
            <person name="Brummell D.A."/>
            <person name="Schwinn K.E."/>
            <person name="Catanach A."/>
            <person name="Fullerton C."/>
            <person name="Li D."/>
            <person name="Meiyalaghan S."/>
            <person name="Nieuwenhuizen N."/>
            <person name="Read N."/>
            <person name="Prakash R."/>
            <person name="Hunter D."/>
            <person name="Zhang H."/>
            <person name="McKenzie M."/>
            <person name="Knabel M."/>
            <person name="Harris A."/>
            <person name="Allan A.C."/>
            <person name="Gleave A."/>
            <person name="Chen A."/>
            <person name="Janssen B.J."/>
            <person name="Plunkett B."/>
            <person name="Ampomah-Dwamena C."/>
            <person name="Voogd C."/>
            <person name="Leif D."/>
            <person name="Lafferty D."/>
            <person name="Souleyre E.J.F."/>
            <person name="Varkonyi-Gasic E."/>
            <person name="Gambi F."/>
            <person name="Hanley J."/>
            <person name="Yao J.L."/>
            <person name="Cheung J."/>
            <person name="David K.M."/>
            <person name="Warren B."/>
            <person name="Marsh K."/>
            <person name="Snowden K.C."/>
            <person name="Lin-Wang K."/>
            <person name="Brian L."/>
            <person name="Martinez-Sanchez M."/>
            <person name="Wang M."/>
            <person name="Ileperuma N."/>
            <person name="Macnee N."/>
            <person name="Campin R."/>
            <person name="McAtee P."/>
            <person name="Drummond R.S.M."/>
            <person name="Espley R.V."/>
            <person name="Ireland H.S."/>
            <person name="Wu R."/>
            <person name="Atkinson R.G."/>
            <person name="Karunairetnam S."/>
            <person name="Bulley S."/>
            <person name="Chunkath S."/>
            <person name="Hanley Z."/>
            <person name="Storey R."/>
            <person name="Thrimawithana A.H."/>
            <person name="Thomson S."/>
            <person name="David C."/>
            <person name="Testolin R."/>
            <person name="Huang H."/>
            <person name="Hellens R.P."/>
            <person name="Schaffer R.J."/>
        </authorList>
    </citation>
    <scope>NUCLEOTIDE SEQUENCE [LARGE SCALE GENOMIC DNA]</scope>
    <source>
        <strain evidence="13">cv. Red5</strain>
    </source>
</reference>
<gene>
    <name evidence="12" type="ORF">CEY00_Acc21555</name>
</gene>
<dbReference type="GO" id="GO:0009805">
    <property type="term" value="P:coumarin biosynthetic process"/>
    <property type="evidence" value="ECO:0007669"/>
    <property type="project" value="UniProtKB-ARBA"/>
</dbReference>
<comment type="cofactor">
    <cofactor evidence="1">
        <name>L-ascorbate</name>
        <dbReference type="ChEBI" id="CHEBI:38290"/>
    </cofactor>
</comment>
<evidence type="ECO:0000256" key="9">
    <source>
        <dbReference type="ARBA" id="ARBA00048503"/>
    </source>
</evidence>
<name>A0A2R6Q7F1_ACTCC</name>
<dbReference type="OrthoDB" id="288590at2759"/>
<evidence type="ECO:0000256" key="6">
    <source>
        <dbReference type="ARBA" id="ARBA00022964"/>
    </source>
</evidence>
<dbReference type="SUPFAM" id="SSF51197">
    <property type="entry name" value="Clavaminate synthase-like"/>
    <property type="match status" value="1"/>
</dbReference>
<comment type="similarity">
    <text evidence="3 10">Belongs to the iron/ascorbate-dependent oxidoreductase family.</text>
</comment>
<dbReference type="EMBL" id="NKQK01000019">
    <property type="protein sequence ID" value="PSS03171.1"/>
    <property type="molecule type" value="Genomic_DNA"/>
</dbReference>
<dbReference type="FunFam" id="2.60.120.330:FF:000023">
    <property type="entry name" value="Feruloyl CoA ortho-hydroxylase 1"/>
    <property type="match status" value="1"/>
</dbReference>
<dbReference type="PROSITE" id="PS51471">
    <property type="entry name" value="FE2OG_OXY"/>
    <property type="match status" value="1"/>
</dbReference>
<evidence type="ECO:0000256" key="1">
    <source>
        <dbReference type="ARBA" id="ARBA00001961"/>
    </source>
</evidence>
<dbReference type="EC" id="1.14.11.61" evidence="4"/>
<keyword evidence="8 10" id="KW-0408">Iron</keyword>
<dbReference type="GO" id="GO:0002238">
    <property type="term" value="P:response to molecule of fungal origin"/>
    <property type="evidence" value="ECO:0007669"/>
    <property type="project" value="UniProtKB-ARBA"/>
</dbReference>
<dbReference type="AlphaFoldDB" id="A0A2R6Q7F1"/>
<dbReference type="GO" id="GO:0046872">
    <property type="term" value="F:metal ion binding"/>
    <property type="evidence" value="ECO:0007669"/>
    <property type="project" value="UniProtKB-KW"/>
</dbReference>
<dbReference type="Gramene" id="PSS03171">
    <property type="protein sequence ID" value="PSS03171"/>
    <property type="gene ID" value="CEY00_Acc21555"/>
</dbReference>
<proteinExistence type="inferred from homology"/>
<evidence type="ECO:0000256" key="4">
    <source>
        <dbReference type="ARBA" id="ARBA00012885"/>
    </source>
</evidence>
<dbReference type="Pfam" id="PF14226">
    <property type="entry name" value="DIOX_N"/>
    <property type="match status" value="1"/>
</dbReference>